<dbReference type="Proteomes" id="UP001216907">
    <property type="component" value="Unassembled WGS sequence"/>
</dbReference>
<organism evidence="6 7">
    <name type="scientific">Paludisphaera mucosa</name>
    <dbReference type="NCBI Taxonomy" id="3030827"/>
    <lineage>
        <taxon>Bacteria</taxon>
        <taxon>Pseudomonadati</taxon>
        <taxon>Planctomycetota</taxon>
        <taxon>Planctomycetia</taxon>
        <taxon>Isosphaerales</taxon>
        <taxon>Isosphaeraceae</taxon>
        <taxon>Paludisphaera</taxon>
    </lineage>
</organism>
<evidence type="ECO:0000313" key="6">
    <source>
        <dbReference type="EMBL" id="MDG3002171.1"/>
    </source>
</evidence>
<evidence type="ECO:0000259" key="5">
    <source>
        <dbReference type="SMART" id="SM00563"/>
    </source>
</evidence>
<reference evidence="6 7" key="1">
    <citation type="submission" date="2023-03" db="EMBL/GenBank/DDBJ databases">
        <title>Paludisphaera mucosa sp. nov. a novel planctomycete from northern fen.</title>
        <authorList>
            <person name="Ivanova A."/>
        </authorList>
    </citation>
    <scope>NUCLEOTIDE SEQUENCE [LARGE SCALE GENOMIC DNA]</scope>
    <source>
        <strain evidence="6 7">Pla2</strain>
    </source>
</reference>
<evidence type="ECO:0000256" key="1">
    <source>
        <dbReference type="ARBA" id="ARBA00005189"/>
    </source>
</evidence>
<sequence length="240" mass="25661">MNADAPLTPAEPAPAPKRERPASTGADRSRLASIWYRLVKGMAATWLAAFGGWRSTGWENMPATGGALLVSNHLSYLDVFVLGIGVRRPLNYVARSTLFVPVLGPFIRSVGGFPIQREGMGASGMKETLRRLRSGGVVTLFPEGTRSPDGELGELKPGIALLVSRAGVPVVPAGVAGTFRAWPRGRLLPRPYPVRVHYGAPILPTDLEGLEPRAVTALIRERIAACIEIARQGLARDLGV</sequence>
<dbReference type="SMART" id="SM00563">
    <property type="entry name" value="PlsC"/>
    <property type="match status" value="1"/>
</dbReference>
<gene>
    <name evidence="6" type="ORF">PZE19_00070</name>
</gene>
<evidence type="ECO:0000256" key="2">
    <source>
        <dbReference type="ARBA" id="ARBA00022679"/>
    </source>
</evidence>
<proteinExistence type="predicted"/>
<dbReference type="PANTHER" id="PTHR10434">
    <property type="entry name" value="1-ACYL-SN-GLYCEROL-3-PHOSPHATE ACYLTRANSFERASE"/>
    <property type="match status" value="1"/>
</dbReference>
<evidence type="ECO:0000256" key="4">
    <source>
        <dbReference type="SAM" id="MobiDB-lite"/>
    </source>
</evidence>
<dbReference type="CDD" id="cd07989">
    <property type="entry name" value="LPLAT_AGPAT-like"/>
    <property type="match status" value="1"/>
</dbReference>
<evidence type="ECO:0000313" key="7">
    <source>
        <dbReference type="Proteomes" id="UP001216907"/>
    </source>
</evidence>
<name>A0ABT6F3V0_9BACT</name>
<feature type="region of interest" description="Disordered" evidence="4">
    <location>
        <begin position="1"/>
        <end position="26"/>
    </location>
</feature>
<dbReference type="RefSeq" id="WP_277858538.1">
    <property type="nucleotide sequence ID" value="NZ_JARRAG010000001.1"/>
</dbReference>
<dbReference type="GO" id="GO:0016746">
    <property type="term" value="F:acyltransferase activity"/>
    <property type="evidence" value="ECO:0007669"/>
    <property type="project" value="UniProtKB-KW"/>
</dbReference>
<dbReference type="Pfam" id="PF01553">
    <property type="entry name" value="Acyltransferase"/>
    <property type="match status" value="1"/>
</dbReference>
<comment type="pathway">
    <text evidence="1">Lipid metabolism.</text>
</comment>
<dbReference type="EMBL" id="JARRAG010000001">
    <property type="protein sequence ID" value="MDG3002171.1"/>
    <property type="molecule type" value="Genomic_DNA"/>
</dbReference>
<keyword evidence="3 6" id="KW-0012">Acyltransferase</keyword>
<dbReference type="InterPro" id="IPR002123">
    <property type="entry name" value="Plipid/glycerol_acylTrfase"/>
</dbReference>
<keyword evidence="2" id="KW-0808">Transferase</keyword>
<protein>
    <submittedName>
        <fullName evidence="6">Lysophospholipid acyltransferase family protein</fullName>
    </submittedName>
</protein>
<dbReference type="SUPFAM" id="SSF69593">
    <property type="entry name" value="Glycerol-3-phosphate (1)-acyltransferase"/>
    <property type="match status" value="1"/>
</dbReference>
<keyword evidence="7" id="KW-1185">Reference proteome</keyword>
<evidence type="ECO:0000256" key="3">
    <source>
        <dbReference type="ARBA" id="ARBA00023315"/>
    </source>
</evidence>
<dbReference type="PANTHER" id="PTHR10434:SF11">
    <property type="entry name" value="1-ACYL-SN-GLYCEROL-3-PHOSPHATE ACYLTRANSFERASE"/>
    <property type="match status" value="1"/>
</dbReference>
<comment type="caution">
    <text evidence="6">The sequence shown here is derived from an EMBL/GenBank/DDBJ whole genome shotgun (WGS) entry which is preliminary data.</text>
</comment>
<accession>A0ABT6F3V0</accession>
<feature type="domain" description="Phospholipid/glycerol acyltransferase" evidence="5">
    <location>
        <begin position="67"/>
        <end position="178"/>
    </location>
</feature>